<dbReference type="Proteomes" id="UP000295341">
    <property type="component" value="Unassembled WGS sequence"/>
</dbReference>
<keyword evidence="6 11" id="KW-0441">Lipid A biosynthesis</keyword>
<dbReference type="Gene3D" id="3.40.50.2000">
    <property type="entry name" value="Glycogen Phosphorylase B"/>
    <property type="match status" value="1"/>
</dbReference>
<reference evidence="12 13" key="1">
    <citation type="submission" date="2019-03" db="EMBL/GenBank/DDBJ databases">
        <title>Genomic Encyclopedia of Type Strains, Phase IV (KMG-IV): sequencing the most valuable type-strain genomes for metagenomic binning, comparative biology and taxonomic classification.</title>
        <authorList>
            <person name="Goeker M."/>
        </authorList>
    </citation>
    <scope>NUCLEOTIDE SEQUENCE [LARGE SCALE GENOMIC DNA]</scope>
    <source>
        <strain evidence="12 13">DSM 26377</strain>
    </source>
</reference>
<evidence type="ECO:0000256" key="3">
    <source>
        <dbReference type="ARBA" id="ARBA00012687"/>
    </source>
</evidence>
<dbReference type="PANTHER" id="PTHR30372">
    <property type="entry name" value="LIPID-A-DISACCHARIDE SYNTHASE"/>
    <property type="match status" value="1"/>
</dbReference>
<dbReference type="RefSeq" id="WP_133880611.1">
    <property type="nucleotide sequence ID" value="NZ_MWIN01000004.1"/>
</dbReference>
<dbReference type="NCBIfam" id="TIGR00215">
    <property type="entry name" value="lpxB"/>
    <property type="match status" value="1"/>
</dbReference>
<evidence type="ECO:0000256" key="4">
    <source>
        <dbReference type="ARBA" id="ARBA00020902"/>
    </source>
</evidence>
<evidence type="ECO:0000256" key="10">
    <source>
        <dbReference type="ARBA" id="ARBA00048975"/>
    </source>
</evidence>
<comment type="caution">
    <text evidence="12">The sequence shown here is derived from an EMBL/GenBank/DDBJ whole genome shotgun (WGS) entry which is preliminary data.</text>
</comment>
<comment type="function">
    <text evidence="1 11">Condensation of UDP-2,3-diacylglucosamine and 2,3-diacylglucosamine-1-phosphate to form lipid A disaccharide, a precursor of lipid A, a phosphorylated glycolipid that anchors the lipopolysaccharide to the outer membrane of the cell.</text>
</comment>
<dbReference type="InterPro" id="IPR003835">
    <property type="entry name" value="Glyco_trans_19"/>
</dbReference>
<evidence type="ECO:0000256" key="9">
    <source>
        <dbReference type="ARBA" id="ARBA00023098"/>
    </source>
</evidence>
<evidence type="ECO:0000256" key="7">
    <source>
        <dbReference type="ARBA" id="ARBA00022676"/>
    </source>
</evidence>
<gene>
    <name evidence="11" type="primary">lpxB</name>
    <name evidence="12" type="ORF">DFR24_1469</name>
</gene>
<dbReference type="HAMAP" id="MF_00392">
    <property type="entry name" value="LpxB"/>
    <property type="match status" value="1"/>
</dbReference>
<accession>A0A4R7PEQ9</accession>
<dbReference type="AlphaFoldDB" id="A0A4R7PEQ9"/>
<evidence type="ECO:0000256" key="1">
    <source>
        <dbReference type="ARBA" id="ARBA00002056"/>
    </source>
</evidence>
<comment type="similarity">
    <text evidence="2 11">Belongs to the LpxB family.</text>
</comment>
<comment type="pathway">
    <text evidence="11">Bacterial outer membrane biogenesis; LPS lipid A biosynthesis.</text>
</comment>
<dbReference type="EMBL" id="SOBT01000008">
    <property type="protein sequence ID" value="TDU32081.1"/>
    <property type="molecule type" value="Genomic_DNA"/>
</dbReference>
<comment type="catalytic activity">
    <reaction evidence="10 11">
        <text>a lipid X + a UDP-2-N,3-O-bis[(3R)-3-hydroxyacyl]-alpha-D-glucosamine = a lipid A disaccharide + UDP + H(+)</text>
        <dbReference type="Rhea" id="RHEA:67828"/>
        <dbReference type="ChEBI" id="CHEBI:15378"/>
        <dbReference type="ChEBI" id="CHEBI:58223"/>
        <dbReference type="ChEBI" id="CHEBI:137748"/>
        <dbReference type="ChEBI" id="CHEBI:176338"/>
        <dbReference type="ChEBI" id="CHEBI:176343"/>
        <dbReference type="EC" id="2.4.1.182"/>
    </reaction>
</comment>
<proteinExistence type="inferred from homology"/>
<keyword evidence="8 11" id="KW-0808">Transferase</keyword>
<keyword evidence="9 11" id="KW-0443">Lipid metabolism</keyword>
<dbReference type="GO" id="GO:0009245">
    <property type="term" value="P:lipid A biosynthetic process"/>
    <property type="evidence" value="ECO:0007669"/>
    <property type="project" value="UniProtKB-UniRule"/>
</dbReference>
<evidence type="ECO:0000256" key="5">
    <source>
        <dbReference type="ARBA" id="ARBA00022516"/>
    </source>
</evidence>
<evidence type="ECO:0000256" key="6">
    <source>
        <dbReference type="ARBA" id="ARBA00022556"/>
    </source>
</evidence>
<dbReference type="Pfam" id="PF02684">
    <property type="entry name" value="LpxB"/>
    <property type="match status" value="1"/>
</dbReference>
<evidence type="ECO:0000256" key="11">
    <source>
        <dbReference type="HAMAP-Rule" id="MF_00392"/>
    </source>
</evidence>
<keyword evidence="7 11" id="KW-0328">Glycosyltransferase</keyword>
<dbReference type="GO" id="GO:0016020">
    <property type="term" value="C:membrane"/>
    <property type="evidence" value="ECO:0007669"/>
    <property type="project" value="GOC"/>
</dbReference>
<dbReference type="GO" id="GO:0005543">
    <property type="term" value="F:phospholipid binding"/>
    <property type="evidence" value="ECO:0007669"/>
    <property type="project" value="TreeGrafter"/>
</dbReference>
<dbReference type="PANTHER" id="PTHR30372:SF4">
    <property type="entry name" value="LIPID-A-DISACCHARIDE SYNTHASE, MITOCHONDRIAL-RELATED"/>
    <property type="match status" value="1"/>
</dbReference>
<dbReference type="UniPathway" id="UPA00973"/>
<keyword evidence="5 11" id="KW-0444">Lipid biosynthesis</keyword>
<protein>
    <recommendedName>
        <fullName evidence="4 11">Lipid-A-disaccharide synthase</fullName>
        <ecNumber evidence="3 11">2.4.1.182</ecNumber>
    </recommendedName>
</protein>
<sequence length="392" mass="42185">MSEPARPPPSIALVAGELSGDLLGGAIVRALKARFPGARIRGVAGPRMVEGGCESIGSIEELSVMGLAEVLPAIPRLLRLRARLIDEFTSDRPDIFVGIDAPDFNLGLSRRLRERGLRTAHVVSPTIWAWRPGRVKGIARSVDLMLCLFPFEPKHYEGSGVTAQFIGHPLANELDAEITPAQGRKNLGLEGEGPVIAILPGSRGGELKYLAEPFARAAALLNERLPGVRFVSPIAKPSLEAGLRAAIAQHAPRCRWTLLTGQSREAMRAADVVMLASGTATLECLLLGRPMVVAYRTSRLTAWMMLDLGLLKTPYVSLPNLLAPEPTVTELLQDAASPEALATEVQRLLDDAAHRQRQLAAFDGVRADLRCNAAERATEAIAGLLARDAVRR</sequence>
<keyword evidence="13" id="KW-1185">Reference proteome</keyword>
<dbReference type="EC" id="2.4.1.182" evidence="3 11"/>
<organism evidence="12 13">
    <name type="scientific">Panacagrimonas perspica</name>
    <dbReference type="NCBI Taxonomy" id="381431"/>
    <lineage>
        <taxon>Bacteria</taxon>
        <taxon>Pseudomonadati</taxon>
        <taxon>Pseudomonadota</taxon>
        <taxon>Gammaproteobacteria</taxon>
        <taxon>Nevskiales</taxon>
        <taxon>Nevskiaceae</taxon>
        <taxon>Panacagrimonas</taxon>
    </lineage>
</organism>
<name>A0A4R7PEQ9_9GAMM</name>
<evidence type="ECO:0000256" key="8">
    <source>
        <dbReference type="ARBA" id="ARBA00022679"/>
    </source>
</evidence>
<dbReference type="GO" id="GO:0008915">
    <property type="term" value="F:lipid-A-disaccharide synthase activity"/>
    <property type="evidence" value="ECO:0007669"/>
    <property type="project" value="UniProtKB-UniRule"/>
</dbReference>
<dbReference type="SUPFAM" id="SSF53756">
    <property type="entry name" value="UDP-Glycosyltransferase/glycogen phosphorylase"/>
    <property type="match status" value="1"/>
</dbReference>
<dbReference type="OrthoDB" id="9801642at2"/>
<evidence type="ECO:0000256" key="2">
    <source>
        <dbReference type="ARBA" id="ARBA00007868"/>
    </source>
</evidence>
<evidence type="ECO:0000313" key="12">
    <source>
        <dbReference type="EMBL" id="TDU32081.1"/>
    </source>
</evidence>
<evidence type="ECO:0000313" key="13">
    <source>
        <dbReference type="Proteomes" id="UP000295341"/>
    </source>
</evidence>